<comment type="caution">
    <text evidence="1">The sequence shown here is derived from an EMBL/GenBank/DDBJ whole genome shotgun (WGS) entry which is preliminary data.</text>
</comment>
<reference evidence="1" key="2">
    <citation type="journal article" date="2023" name="Int. J. Mol. Sci.">
        <title>De Novo Assembly and Annotation of 11 Diverse Shrub Willow (Salix) Genomes Reveals Novel Gene Organization in Sex-Linked Regions.</title>
        <authorList>
            <person name="Hyden B."/>
            <person name="Feng K."/>
            <person name="Yates T.B."/>
            <person name="Jawdy S."/>
            <person name="Cereghino C."/>
            <person name="Smart L.B."/>
            <person name="Muchero W."/>
        </authorList>
    </citation>
    <scope>NUCLEOTIDE SEQUENCE [LARGE SCALE GENOMIC DNA]</scope>
    <source>
        <tissue evidence="1">Shoot tip</tissue>
    </source>
</reference>
<dbReference type="Proteomes" id="UP001151529">
    <property type="component" value="Chromosome 13"/>
</dbReference>
<reference evidence="1" key="1">
    <citation type="submission" date="2022-11" db="EMBL/GenBank/DDBJ databases">
        <authorList>
            <person name="Hyden B.L."/>
            <person name="Feng K."/>
            <person name="Yates T."/>
            <person name="Jawdy S."/>
            <person name="Smart L.B."/>
            <person name="Muchero W."/>
        </authorList>
    </citation>
    <scope>NUCLEOTIDE SEQUENCE</scope>
    <source>
        <tissue evidence="1">Shoot tip</tissue>
    </source>
</reference>
<dbReference type="OrthoDB" id="2014201at2759"/>
<protein>
    <submittedName>
        <fullName evidence="1">Uncharacterized protein</fullName>
    </submittedName>
</protein>
<keyword evidence="2" id="KW-1185">Reference proteome</keyword>
<proteinExistence type="predicted"/>
<gene>
    <name evidence="1" type="ORF">OIU85_005032</name>
</gene>
<organism evidence="1 2">
    <name type="scientific">Salix viminalis</name>
    <name type="common">Common osier</name>
    <name type="synonym">Basket willow</name>
    <dbReference type="NCBI Taxonomy" id="40686"/>
    <lineage>
        <taxon>Eukaryota</taxon>
        <taxon>Viridiplantae</taxon>
        <taxon>Streptophyta</taxon>
        <taxon>Embryophyta</taxon>
        <taxon>Tracheophyta</taxon>
        <taxon>Spermatophyta</taxon>
        <taxon>Magnoliopsida</taxon>
        <taxon>eudicotyledons</taxon>
        <taxon>Gunneridae</taxon>
        <taxon>Pentapetalae</taxon>
        <taxon>rosids</taxon>
        <taxon>fabids</taxon>
        <taxon>Malpighiales</taxon>
        <taxon>Salicaceae</taxon>
        <taxon>Saliceae</taxon>
        <taxon>Salix</taxon>
    </lineage>
</organism>
<accession>A0A9Q0PU37</accession>
<evidence type="ECO:0000313" key="1">
    <source>
        <dbReference type="EMBL" id="KAJ6694306.1"/>
    </source>
</evidence>
<name>A0A9Q0PU37_SALVM</name>
<sequence>MKFRRVPFTIHFLGLKPWACYRDYDCNWDMVDRRVFASDSAHRSWWRVYDAMPRKVAEILWANEAYGCEDKEMEREG</sequence>
<evidence type="ECO:0000313" key="2">
    <source>
        <dbReference type="Proteomes" id="UP001151529"/>
    </source>
</evidence>
<dbReference type="EMBL" id="JAPFFL010000011">
    <property type="protein sequence ID" value="KAJ6694306.1"/>
    <property type="molecule type" value="Genomic_DNA"/>
</dbReference>
<dbReference type="AlphaFoldDB" id="A0A9Q0PU37"/>